<feature type="region of interest" description="Disordered" evidence="1">
    <location>
        <begin position="1"/>
        <end position="29"/>
    </location>
</feature>
<sequence>MSDPNAPAPEATCPPVPVPEAGPALHQARQTIARTQARLQQLGLSLRAPPPEPQTCCGRGCNGCVWEGYFGALTFWCEDADALLAGATGDRTMGG</sequence>
<dbReference type="InterPro" id="IPR019180">
    <property type="entry name" value="Oxidoreductase-like_N"/>
</dbReference>
<proteinExistence type="predicted"/>
<accession>A0ABT5MWB3</accession>
<organism evidence="3 4">
    <name type="scientific">Curvibacter cyanobacteriorum</name>
    <dbReference type="NCBI Taxonomy" id="3026422"/>
    <lineage>
        <taxon>Bacteria</taxon>
        <taxon>Pseudomonadati</taxon>
        <taxon>Pseudomonadota</taxon>
        <taxon>Betaproteobacteria</taxon>
        <taxon>Burkholderiales</taxon>
        <taxon>Comamonadaceae</taxon>
        <taxon>Curvibacter</taxon>
    </lineage>
</organism>
<dbReference type="RefSeq" id="WP_273950116.1">
    <property type="nucleotide sequence ID" value="NZ_JAQSIP010000003.1"/>
</dbReference>
<dbReference type="Pfam" id="PF09791">
    <property type="entry name" value="Oxidored-like"/>
    <property type="match status" value="1"/>
</dbReference>
<comment type="caution">
    <text evidence="3">The sequence shown here is derived from an EMBL/GenBank/DDBJ whole genome shotgun (WGS) entry which is preliminary data.</text>
</comment>
<evidence type="ECO:0000313" key="3">
    <source>
        <dbReference type="EMBL" id="MDD0838351.1"/>
    </source>
</evidence>
<protein>
    <submittedName>
        <fullName evidence="3">Oxidoreductase-like domain-containing protein</fullName>
    </submittedName>
</protein>
<evidence type="ECO:0000256" key="1">
    <source>
        <dbReference type="SAM" id="MobiDB-lite"/>
    </source>
</evidence>
<feature type="domain" description="Oxidoreductase-like" evidence="2">
    <location>
        <begin position="43"/>
        <end position="81"/>
    </location>
</feature>
<gene>
    <name evidence="3" type="ORF">PSQ40_07185</name>
</gene>
<evidence type="ECO:0000313" key="4">
    <source>
        <dbReference type="Proteomes" id="UP001528673"/>
    </source>
</evidence>
<dbReference type="EMBL" id="JAQSIP010000003">
    <property type="protein sequence ID" value="MDD0838351.1"/>
    <property type="molecule type" value="Genomic_DNA"/>
</dbReference>
<dbReference type="Proteomes" id="UP001528673">
    <property type="component" value="Unassembled WGS sequence"/>
</dbReference>
<keyword evidence="4" id="KW-1185">Reference proteome</keyword>
<evidence type="ECO:0000259" key="2">
    <source>
        <dbReference type="Pfam" id="PF09791"/>
    </source>
</evidence>
<name>A0ABT5MWB3_9BURK</name>
<reference evidence="3 4" key="1">
    <citation type="submission" date="2023-02" db="EMBL/GenBank/DDBJ databases">
        <title>Bacterial whole genomic sequence of Curvibacter sp. HBC61.</title>
        <authorList>
            <person name="Le V."/>
            <person name="Ko S.-R."/>
            <person name="Ahn C.-Y."/>
            <person name="Oh H.-M."/>
        </authorList>
    </citation>
    <scope>NUCLEOTIDE SEQUENCE [LARGE SCALE GENOMIC DNA]</scope>
    <source>
        <strain evidence="3 4">HBC61</strain>
    </source>
</reference>